<gene>
    <name evidence="2" type="ORF">BpHYR1_040160</name>
</gene>
<comment type="caution">
    <text evidence="2">The sequence shown here is derived from an EMBL/GenBank/DDBJ whole genome shotgun (WGS) entry which is preliminary data.</text>
</comment>
<keyword evidence="1" id="KW-0472">Membrane</keyword>
<evidence type="ECO:0000313" key="3">
    <source>
        <dbReference type="Proteomes" id="UP000276133"/>
    </source>
</evidence>
<reference evidence="2 3" key="1">
    <citation type="journal article" date="2018" name="Sci. Rep.">
        <title>Genomic signatures of local adaptation to the degree of environmental predictability in rotifers.</title>
        <authorList>
            <person name="Franch-Gras L."/>
            <person name="Hahn C."/>
            <person name="Garcia-Roger E.M."/>
            <person name="Carmona M.J."/>
            <person name="Serra M."/>
            <person name="Gomez A."/>
        </authorList>
    </citation>
    <scope>NUCLEOTIDE SEQUENCE [LARGE SCALE GENOMIC DNA]</scope>
    <source>
        <strain evidence="2">HYR1</strain>
    </source>
</reference>
<proteinExistence type="predicted"/>
<name>A0A3M7SJX5_BRAPC</name>
<evidence type="ECO:0000313" key="2">
    <source>
        <dbReference type="EMBL" id="RNA35927.1"/>
    </source>
</evidence>
<feature type="transmembrane region" description="Helical" evidence="1">
    <location>
        <begin position="35"/>
        <end position="53"/>
    </location>
</feature>
<evidence type="ECO:0000256" key="1">
    <source>
        <dbReference type="SAM" id="Phobius"/>
    </source>
</evidence>
<keyword evidence="1" id="KW-0812">Transmembrane</keyword>
<accession>A0A3M7SJX5</accession>
<keyword evidence="3" id="KW-1185">Reference proteome</keyword>
<sequence>MDFSLGASSIARSLFTAKCEGTIKILSLVVDNLKLIDTMSLITLIVVYIVPVMKSRFPLINTRQKRKSAKKSDT</sequence>
<dbReference type="AlphaFoldDB" id="A0A3M7SJX5"/>
<dbReference type="Proteomes" id="UP000276133">
    <property type="component" value="Unassembled WGS sequence"/>
</dbReference>
<organism evidence="2 3">
    <name type="scientific">Brachionus plicatilis</name>
    <name type="common">Marine rotifer</name>
    <name type="synonym">Brachionus muelleri</name>
    <dbReference type="NCBI Taxonomy" id="10195"/>
    <lineage>
        <taxon>Eukaryota</taxon>
        <taxon>Metazoa</taxon>
        <taxon>Spiralia</taxon>
        <taxon>Gnathifera</taxon>
        <taxon>Rotifera</taxon>
        <taxon>Eurotatoria</taxon>
        <taxon>Monogononta</taxon>
        <taxon>Pseudotrocha</taxon>
        <taxon>Ploima</taxon>
        <taxon>Brachionidae</taxon>
        <taxon>Brachionus</taxon>
    </lineage>
</organism>
<keyword evidence="1" id="KW-1133">Transmembrane helix</keyword>
<protein>
    <submittedName>
        <fullName evidence="2">Uncharacterized protein</fullName>
    </submittedName>
</protein>
<dbReference type="EMBL" id="REGN01001271">
    <property type="protein sequence ID" value="RNA35927.1"/>
    <property type="molecule type" value="Genomic_DNA"/>
</dbReference>